<evidence type="ECO:0000256" key="3">
    <source>
        <dbReference type="ARBA" id="ARBA00022475"/>
    </source>
</evidence>
<accession>A0A381UXW0</accession>
<dbReference type="SUPFAM" id="SSF161098">
    <property type="entry name" value="MetI-like"/>
    <property type="match status" value="1"/>
</dbReference>
<dbReference type="Gene3D" id="1.10.3720.10">
    <property type="entry name" value="MetI-like"/>
    <property type="match status" value="1"/>
</dbReference>
<dbReference type="GO" id="GO:0055085">
    <property type="term" value="P:transmembrane transport"/>
    <property type="evidence" value="ECO:0007669"/>
    <property type="project" value="InterPro"/>
</dbReference>
<evidence type="ECO:0000256" key="1">
    <source>
        <dbReference type="ARBA" id="ARBA00004651"/>
    </source>
</evidence>
<gene>
    <name evidence="9" type="ORF">METZ01_LOCUS85826</name>
</gene>
<name>A0A381UXW0_9ZZZZ</name>
<dbReference type="GO" id="GO:0005886">
    <property type="term" value="C:plasma membrane"/>
    <property type="evidence" value="ECO:0007669"/>
    <property type="project" value="UniProtKB-SubCell"/>
</dbReference>
<dbReference type="PANTHER" id="PTHR30193">
    <property type="entry name" value="ABC TRANSPORTER PERMEASE PROTEIN"/>
    <property type="match status" value="1"/>
</dbReference>
<dbReference type="CDD" id="cd06261">
    <property type="entry name" value="TM_PBP2"/>
    <property type="match status" value="1"/>
</dbReference>
<evidence type="ECO:0000259" key="8">
    <source>
        <dbReference type="PROSITE" id="PS50928"/>
    </source>
</evidence>
<comment type="subcellular location">
    <subcellularLocation>
        <location evidence="1">Cell membrane</location>
        <topology evidence="1">Multi-pass membrane protein</topology>
    </subcellularLocation>
</comment>
<keyword evidence="6 7" id="KW-0472">Membrane</keyword>
<dbReference type="PROSITE" id="PS50928">
    <property type="entry name" value="ABC_TM1"/>
    <property type="match status" value="1"/>
</dbReference>
<evidence type="ECO:0000256" key="7">
    <source>
        <dbReference type="SAM" id="Phobius"/>
    </source>
</evidence>
<dbReference type="Pfam" id="PF00528">
    <property type="entry name" value="BPD_transp_1"/>
    <property type="match status" value="1"/>
</dbReference>
<feature type="transmembrane region" description="Helical" evidence="7">
    <location>
        <begin position="76"/>
        <end position="97"/>
    </location>
</feature>
<feature type="domain" description="ABC transmembrane type-1" evidence="8">
    <location>
        <begin position="72"/>
        <end position="286"/>
    </location>
</feature>
<feature type="transmembrane region" description="Helical" evidence="7">
    <location>
        <begin position="12"/>
        <end position="34"/>
    </location>
</feature>
<feature type="transmembrane region" description="Helical" evidence="7">
    <location>
        <begin position="265"/>
        <end position="287"/>
    </location>
</feature>
<dbReference type="PANTHER" id="PTHR30193:SF37">
    <property type="entry name" value="INNER MEMBRANE ABC TRANSPORTER PERMEASE PROTEIN YCJO"/>
    <property type="match status" value="1"/>
</dbReference>
<evidence type="ECO:0000256" key="4">
    <source>
        <dbReference type="ARBA" id="ARBA00022692"/>
    </source>
</evidence>
<evidence type="ECO:0000256" key="2">
    <source>
        <dbReference type="ARBA" id="ARBA00022448"/>
    </source>
</evidence>
<dbReference type="EMBL" id="UINC01007375">
    <property type="protein sequence ID" value="SVA32972.1"/>
    <property type="molecule type" value="Genomic_DNA"/>
</dbReference>
<keyword evidence="3" id="KW-1003">Cell membrane</keyword>
<feature type="transmembrane region" description="Helical" evidence="7">
    <location>
        <begin position="109"/>
        <end position="129"/>
    </location>
</feature>
<dbReference type="InterPro" id="IPR000515">
    <property type="entry name" value="MetI-like"/>
</dbReference>
<dbReference type="SUPFAM" id="SSF160964">
    <property type="entry name" value="MalF N-terminal region-like"/>
    <property type="match status" value="1"/>
</dbReference>
<protein>
    <recommendedName>
        <fullName evidence="8">ABC transmembrane type-1 domain-containing protein</fullName>
    </recommendedName>
</protein>
<dbReference type="AlphaFoldDB" id="A0A381UXW0"/>
<feature type="transmembrane region" description="Helical" evidence="7">
    <location>
        <begin position="161"/>
        <end position="185"/>
    </location>
</feature>
<keyword evidence="5 7" id="KW-1133">Transmembrane helix</keyword>
<organism evidence="9">
    <name type="scientific">marine metagenome</name>
    <dbReference type="NCBI Taxonomy" id="408172"/>
    <lineage>
        <taxon>unclassified sequences</taxon>
        <taxon>metagenomes</taxon>
        <taxon>ecological metagenomes</taxon>
    </lineage>
</organism>
<reference evidence="9" key="1">
    <citation type="submission" date="2018-05" db="EMBL/GenBank/DDBJ databases">
        <authorList>
            <person name="Lanie J.A."/>
            <person name="Ng W.-L."/>
            <person name="Kazmierczak K.M."/>
            <person name="Andrzejewski T.M."/>
            <person name="Davidsen T.M."/>
            <person name="Wayne K.J."/>
            <person name="Tettelin H."/>
            <person name="Glass J.I."/>
            <person name="Rusch D."/>
            <person name="Podicherti R."/>
            <person name="Tsui H.-C.T."/>
            <person name="Winkler M.E."/>
        </authorList>
    </citation>
    <scope>NUCLEOTIDE SEQUENCE</scope>
</reference>
<sequence length="298" mass="34231">MTAFILMRNKIFWRIFFLSPPLIVFSIFVLIPLINSFYYGFTNWNGFNTDYDFVGLENYTRIASDNLFQNSIFNTVIWLISAILIPTILGLLLALLIDSQVRGASFFKSIFYLPICLSAVVVGQIWIWIYQQEWGLLNTIINLFRENNFEYAWLSKPDSSLYSVIIAWSWQQTALSMVIYLAGLTSIPKNLLEASQIEGANIIQRTFFIVIPLLIPATIIVVALSMINSLKGFDILYIMTEGGPFHSSDTLAMHMYNESFRKYRMGYGSAISVVLFLIAVTIIGIYFRQLKKLDEIYE</sequence>
<keyword evidence="4 7" id="KW-0812">Transmembrane</keyword>
<evidence type="ECO:0000313" key="9">
    <source>
        <dbReference type="EMBL" id="SVA32972.1"/>
    </source>
</evidence>
<evidence type="ECO:0000256" key="5">
    <source>
        <dbReference type="ARBA" id="ARBA00022989"/>
    </source>
</evidence>
<evidence type="ECO:0000256" key="6">
    <source>
        <dbReference type="ARBA" id="ARBA00023136"/>
    </source>
</evidence>
<dbReference type="InterPro" id="IPR035906">
    <property type="entry name" value="MetI-like_sf"/>
</dbReference>
<proteinExistence type="predicted"/>
<feature type="transmembrane region" description="Helical" evidence="7">
    <location>
        <begin position="206"/>
        <end position="227"/>
    </location>
</feature>
<dbReference type="InterPro" id="IPR051393">
    <property type="entry name" value="ABC_transporter_permease"/>
</dbReference>
<keyword evidence="2" id="KW-0813">Transport</keyword>